<dbReference type="Pfam" id="PF00144">
    <property type="entry name" value="Beta-lactamase"/>
    <property type="match status" value="1"/>
</dbReference>
<dbReference type="SUPFAM" id="SSF56601">
    <property type="entry name" value="beta-lactamase/transpeptidase-like"/>
    <property type="match status" value="1"/>
</dbReference>
<dbReference type="Gene3D" id="3.40.710.10">
    <property type="entry name" value="DD-peptidase/beta-lactamase superfamily"/>
    <property type="match status" value="1"/>
</dbReference>
<proteinExistence type="predicted"/>
<dbReference type="EMBL" id="BCSX01000040">
    <property type="protein sequence ID" value="GAS90596.1"/>
    <property type="molecule type" value="Genomic_DNA"/>
</dbReference>
<organism evidence="3 4">
    <name type="scientific">Mycolicibacterium brisbanense</name>
    <dbReference type="NCBI Taxonomy" id="146020"/>
    <lineage>
        <taxon>Bacteria</taxon>
        <taxon>Bacillati</taxon>
        <taxon>Actinomycetota</taxon>
        <taxon>Actinomycetes</taxon>
        <taxon>Mycobacteriales</taxon>
        <taxon>Mycobacteriaceae</taxon>
        <taxon>Mycolicibacterium</taxon>
    </lineage>
</organism>
<comment type="caution">
    <text evidence="3">The sequence shown here is derived from an EMBL/GenBank/DDBJ whole genome shotgun (WGS) entry which is preliminary data.</text>
</comment>
<sequence>MRALAYDRPVEVNADNWQQPPFNRWAYWHIEDILPTQPILRGDGPVRALPAVESVDPLDVNVIRSDGEEATVGDVLADTYTDAYVVLQDGGLVAEWYGAEGAADRPHATMSITKSVVGAVAGVLVDRGLLDVGRPVADIVGELAGSGYAGATVRDILDMRSGVRFREDYTDPQSEVRLLSDWLGARGLYEYLVGLSAEAPHGQRFLYRSAESDVLGWVCERVSGTPMAELISTLIWQPMGAEFDAEILCDTVGTAIHDGGLCATARDLARFGQLLLDGGVVPDDGEDGVRTVIGPRWLREAWAVDADARSVFIESPNEVSMPGGWYRNQLWFRPGLFGDVLLCLGIHGQMIHVSRRTRTVCVKFSTWPQAQEPRFMQDTLRAFDAVGGTLSGRQRMGDKHRLPGIVSGMTRRSGAGNPDQS</sequence>
<dbReference type="STRING" id="146020.RMCB_4692"/>
<dbReference type="PANTHER" id="PTHR43283">
    <property type="entry name" value="BETA-LACTAMASE-RELATED"/>
    <property type="match status" value="1"/>
</dbReference>
<keyword evidence="4" id="KW-1185">Reference proteome</keyword>
<protein>
    <submittedName>
        <fullName evidence="3">Putative 6-aminohexanoate-dimer hydrolase</fullName>
    </submittedName>
</protein>
<dbReference type="GO" id="GO:0016787">
    <property type="term" value="F:hydrolase activity"/>
    <property type="evidence" value="ECO:0007669"/>
    <property type="project" value="UniProtKB-KW"/>
</dbReference>
<dbReference type="InterPro" id="IPR012338">
    <property type="entry name" value="Beta-lactam/transpept-like"/>
</dbReference>
<gene>
    <name evidence="3" type="ORF">RMCB_4692</name>
</gene>
<dbReference type="InterPro" id="IPR001466">
    <property type="entry name" value="Beta-lactam-related"/>
</dbReference>
<evidence type="ECO:0000313" key="3">
    <source>
        <dbReference type="EMBL" id="GAS90596.1"/>
    </source>
</evidence>
<dbReference type="PANTHER" id="PTHR43283:SF7">
    <property type="entry name" value="BETA-LACTAMASE-RELATED DOMAIN-CONTAINING PROTEIN"/>
    <property type="match status" value="1"/>
</dbReference>
<reference evidence="4" key="2">
    <citation type="submission" date="2016-02" db="EMBL/GenBank/DDBJ databases">
        <title>Draft genome sequence of five rapidly growing Mycobacterium species.</title>
        <authorList>
            <person name="Katahira K."/>
            <person name="Gotou Y."/>
            <person name="Iida K."/>
            <person name="Ogura Y."/>
            <person name="Hayashi T."/>
        </authorList>
    </citation>
    <scope>NUCLEOTIDE SEQUENCE [LARGE SCALE GENOMIC DNA]</scope>
    <source>
        <strain evidence="4">JCM15654</strain>
    </source>
</reference>
<reference evidence="4" key="1">
    <citation type="journal article" date="2016" name="Genome Announc.">
        <title>Draft Genome Sequences of Five Rapidly Growing Mycobacterium Species, M. thermoresistibile, M. fortuitum subsp. acetamidolyticum, M. canariasense, M. brisbanense, and M. novocastrense.</title>
        <authorList>
            <person name="Katahira K."/>
            <person name="Ogura Y."/>
            <person name="Gotoh Y."/>
            <person name="Hayashi T."/>
        </authorList>
    </citation>
    <scope>NUCLEOTIDE SEQUENCE [LARGE SCALE GENOMIC DNA]</scope>
    <source>
        <strain evidence="4">JCM15654</strain>
    </source>
</reference>
<evidence type="ECO:0000313" key="4">
    <source>
        <dbReference type="Proteomes" id="UP000069620"/>
    </source>
</evidence>
<keyword evidence="3" id="KW-0378">Hydrolase</keyword>
<dbReference type="InterPro" id="IPR050789">
    <property type="entry name" value="Diverse_Enzym_Activities"/>
</dbReference>
<dbReference type="Proteomes" id="UP000069620">
    <property type="component" value="Unassembled WGS sequence"/>
</dbReference>
<dbReference type="AlphaFoldDB" id="A0A100W2W3"/>
<accession>A0A100W2W3</accession>
<feature type="region of interest" description="Disordered" evidence="1">
    <location>
        <begin position="391"/>
        <end position="421"/>
    </location>
</feature>
<name>A0A100W2W3_9MYCO</name>
<feature type="domain" description="Beta-lactamase-related" evidence="2">
    <location>
        <begin position="82"/>
        <end position="373"/>
    </location>
</feature>
<evidence type="ECO:0000256" key="1">
    <source>
        <dbReference type="SAM" id="MobiDB-lite"/>
    </source>
</evidence>
<evidence type="ECO:0000259" key="2">
    <source>
        <dbReference type="Pfam" id="PF00144"/>
    </source>
</evidence>